<evidence type="ECO:0000313" key="2">
    <source>
        <dbReference type="EMBL" id="MST99880.1"/>
    </source>
</evidence>
<organism evidence="2 3">
    <name type="scientific">Tissierella pigra</name>
    <dbReference type="NCBI Taxonomy" id="2607614"/>
    <lineage>
        <taxon>Bacteria</taxon>
        <taxon>Bacillati</taxon>
        <taxon>Bacillota</taxon>
        <taxon>Tissierellia</taxon>
        <taxon>Tissierellales</taxon>
        <taxon>Tissierellaceae</taxon>
        <taxon>Tissierella</taxon>
    </lineage>
</organism>
<gene>
    <name evidence="2" type="ORF">FYJ83_00180</name>
</gene>
<name>A0A6N7XCY4_9FIRM</name>
<dbReference type="NCBIfam" id="TIGR02532">
    <property type="entry name" value="IV_pilin_GFxxxE"/>
    <property type="match status" value="1"/>
</dbReference>
<comment type="caution">
    <text evidence="2">The sequence shown here is derived from an EMBL/GenBank/DDBJ whole genome shotgun (WGS) entry which is preliminary data.</text>
</comment>
<sequence length="141" mass="16658">MKRKGFTLVEVIMGLFLLGLIFATILPIMSTSFLRLNNQKMRIEMIHLGEMVVERIKAFKEECSESITIYDVNVEDLIEEFKKDKIVEIILPEDKSSERYSLKIIKDEKFNNLWLLSVYVYHNKEGEILDYVEFKGYIPKK</sequence>
<keyword evidence="1" id="KW-0812">Transmembrane</keyword>
<dbReference type="PROSITE" id="PS00409">
    <property type="entry name" value="PROKAR_NTER_METHYL"/>
    <property type="match status" value="1"/>
</dbReference>
<reference evidence="2 3" key="1">
    <citation type="submission" date="2019-09" db="EMBL/GenBank/DDBJ databases">
        <title>In-depth cultivation of the pig gut microbiome towards novel bacterial diversity and tailored functional studies.</title>
        <authorList>
            <person name="Wylensek D."/>
            <person name="Hitch T.C.A."/>
            <person name="Clavel T."/>
        </authorList>
    </citation>
    <scope>NUCLEOTIDE SEQUENCE [LARGE SCALE GENOMIC DNA]</scope>
    <source>
        <strain evidence="2 3">WCA3-693-APC-4?</strain>
    </source>
</reference>
<keyword evidence="1" id="KW-0472">Membrane</keyword>
<keyword evidence="1" id="KW-1133">Transmembrane helix</keyword>
<feature type="transmembrane region" description="Helical" evidence="1">
    <location>
        <begin position="12"/>
        <end position="36"/>
    </location>
</feature>
<dbReference type="Proteomes" id="UP000469523">
    <property type="component" value="Unassembled WGS sequence"/>
</dbReference>
<evidence type="ECO:0000256" key="1">
    <source>
        <dbReference type="SAM" id="Phobius"/>
    </source>
</evidence>
<evidence type="ECO:0000313" key="3">
    <source>
        <dbReference type="Proteomes" id="UP000469523"/>
    </source>
</evidence>
<dbReference type="InterPro" id="IPR012902">
    <property type="entry name" value="N_methyl_site"/>
</dbReference>
<proteinExistence type="predicted"/>
<dbReference type="Pfam" id="PF07963">
    <property type="entry name" value="N_methyl"/>
    <property type="match status" value="1"/>
</dbReference>
<protein>
    <submittedName>
        <fullName evidence="2">Type II secretion system protein</fullName>
    </submittedName>
</protein>
<dbReference type="EMBL" id="VUNQ01000001">
    <property type="protein sequence ID" value="MST99880.1"/>
    <property type="molecule type" value="Genomic_DNA"/>
</dbReference>
<dbReference type="RefSeq" id="WP_154437905.1">
    <property type="nucleotide sequence ID" value="NZ_VUNQ01000001.1"/>
</dbReference>
<dbReference type="AlphaFoldDB" id="A0A6N7XCY4"/>
<accession>A0A6N7XCY4</accession>
<keyword evidence="3" id="KW-1185">Reference proteome</keyword>